<accession>A0AC35UAA8</accession>
<dbReference type="WBParaSite" id="RSKR_0000897500.1">
    <property type="protein sequence ID" value="RSKR_0000897500.1"/>
    <property type="gene ID" value="RSKR_0000897500"/>
</dbReference>
<dbReference type="Proteomes" id="UP000095286">
    <property type="component" value="Unplaced"/>
</dbReference>
<name>A0AC35UAA8_9BILA</name>
<proteinExistence type="predicted"/>
<sequence>MSSVFKTPKLPSSAKKNKALSRSTSEKNLHAEEYKQKTPKRSLNYLDISSLNGRKRQDTLSNIQVSLRIKFSKNTLSEEGIEIESGETDILKIEHASKYMAFEFANIFKEEDSQEMVYNGTAKRLVQEAIEGFSVCVFAYGQTGSGKTYSISGNNENTGLLPRFCFDLFDKLSVSGGTMEACYYEVYNEKVFDLLSDNKIPLKIRGTDAAYISNLTWIGVRKIEDLNYIREEASLKRATTSTAMNERSSRSHAVFCLRIRQNLLLESAETGGKTSSPMISNCYFVDLAGSEKADDVSNDHMEETKNINKSLSFLKSVIFASAESKDYIGFRDSVLTRLLKECFGGNCKTVLLATIAPDVKHRSVSLSTLRFASKAALVEQKPFVGADLLAMRFKELMEENQVLKKQINNDSRLSSDDRKVGVVDYIQPNVPCYVALNSDSALCYWKSIEGITEFGLAGASGSYYVIFKNGELLEANSTYLLKHGDRVVIGGQHFLLMVLANDGGEKDLFTFEEAKLEHATSIISTKYKHEMEEEKKKFEGSAKQLQDELKKEIEDTRFLYEEKLKNVMVIEARTRQEAAEKCKDLLDELAVKQQFQRDLEEAYMKLETDFHSSILKQEDPLTIEGRALCNMAKYDVKMTNILLQQCQKHQIFAFCLIQKDLNYNFIIHLKNIKEEMFAELSFGEFQAVKYHLFDAYASSGSDKKFADRFESIFYSHNYPWKKRQVMMESGLLSVAVCNSLDENVFNGDYLITIEGYISEIMEYTKNFISCITSSKLDLQKKIPLASIEDKLNELMVQFGSYSSCRKVSGKELYECVERSNYFLMGFKDGIEEFDRMMDSSMAFTILNSHGAFEIVKDLKVIINYARSELVNDEESDFSPYFLEAISGIMNLQRMLFTNLSSVTGSLVYQAMDLLESFTELVSDDSNCESFQEIIKGLEQVIENIKEKQQKKKSSANVIKEQTN</sequence>
<protein>
    <submittedName>
        <fullName evidence="2">Kinesin motor domain-containing protein</fullName>
    </submittedName>
</protein>
<reference evidence="2" key="1">
    <citation type="submission" date="2016-11" db="UniProtKB">
        <authorList>
            <consortium name="WormBaseParasite"/>
        </authorList>
    </citation>
    <scope>IDENTIFICATION</scope>
    <source>
        <strain evidence="2">KR3021</strain>
    </source>
</reference>
<evidence type="ECO:0000313" key="2">
    <source>
        <dbReference type="WBParaSite" id="RSKR_0000897500.1"/>
    </source>
</evidence>
<evidence type="ECO:0000313" key="1">
    <source>
        <dbReference type="Proteomes" id="UP000095286"/>
    </source>
</evidence>
<organism evidence="1 2">
    <name type="scientific">Rhabditophanes sp. KR3021</name>
    <dbReference type="NCBI Taxonomy" id="114890"/>
    <lineage>
        <taxon>Eukaryota</taxon>
        <taxon>Metazoa</taxon>
        <taxon>Ecdysozoa</taxon>
        <taxon>Nematoda</taxon>
        <taxon>Chromadorea</taxon>
        <taxon>Rhabditida</taxon>
        <taxon>Tylenchina</taxon>
        <taxon>Panagrolaimomorpha</taxon>
        <taxon>Strongyloidoidea</taxon>
        <taxon>Alloionematidae</taxon>
        <taxon>Rhabditophanes</taxon>
    </lineage>
</organism>